<dbReference type="GO" id="GO:0005737">
    <property type="term" value="C:cytoplasm"/>
    <property type="evidence" value="ECO:0007669"/>
    <property type="project" value="UniProtKB-SubCell"/>
</dbReference>
<dbReference type="AlphaFoldDB" id="J0R7K8"/>
<dbReference type="NCBIfam" id="TIGR00475">
    <property type="entry name" value="selB"/>
    <property type="match status" value="1"/>
</dbReference>
<gene>
    <name evidence="10" type="ORF">ME5_00098</name>
</gene>
<dbReference type="CDD" id="cd15491">
    <property type="entry name" value="selB_III"/>
    <property type="match status" value="1"/>
</dbReference>
<dbReference type="GO" id="GO:0003924">
    <property type="term" value="F:GTPase activity"/>
    <property type="evidence" value="ECO:0007669"/>
    <property type="project" value="InterPro"/>
</dbReference>
<dbReference type="SUPFAM" id="SSF52540">
    <property type="entry name" value="P-loop containing nucleoside triphosphate hydrolases"/>
    <property type="match status" value="1"/>
</dbReference>
<dbReference type="InterPro" id="IPR036388">
    <property type="entry name" value="WH-like_DNA-bd_sf"/>
</dbReference>
<dbReference type="InterPro" id="IPR015190">
    <property type="entry name" value="Elong_fac_SelB-wing-hlx_typ-2"/>
</dbReference>
<dbReference type="RefSeq" id="WP_008037398.1">
    <property type="nucleotide sequence ID" value="NZ_JH725147.1"/>
</dbReference>
<dbReference type="InterPro" id="IPR036390">
    <property type="entry name" value="WH_DNA-bd_sf"/>
</dbReference>
<dbReference type="Pfam" id="PF09106">
    <property type="entry name" value="WHD_2nd_SelB"/>
    <property type="match status" value="1"/>
</dbReference>
<dbReference type="HOGENOM" id="CLU_023030_2_0_5"/>
<protein>
    <recommendedName>
        <fullName evidence="2">Selenocysteine-specific elongation factor</fullName>
    </recommendedName>
    <alternativeName>
        <fullName evidence="8">SelB translation factor</fullName>
    </alternativeName>
</protein>
<dbReference type="InterPro" id="IPR005225">
    <property type="entry name" value="Small_GTP-bd"/>
</dbReference>
<dbReference type="eggNOG" id="COG3276">
    <property type="taxonomic scope" value="Bacteria"/>
</dbReference>
<proteinExistence type="predicted"/>
<feature type="domain" description="Tr-type G" evidence="9">
    <location>
        <begin position="1"/>
        <end position="170"/>
    </location>
</feature>
<dbReference type="GO" id="GO:0003746">
    <property type="term" value="F:translation elongation factor activity"/>
    <property type="evidence" value="ECO:0007669"/>
    <property type="project" value="UniProtKB-KW"/>
</dbReference>
<evidence type="ECO:0000256" key="5">
    <source>
        <dbReference type="ARBA" id="ARBA00022917"/>
    </source>
</evidence>
<dbReference type="GO" id="GO:0005525">
    <property type="term" value="F:GTP binding"/>
    <property type="evidence" value="ECO:0007669"/>
    <property type="project" value="UniProtKB-KW"/>
</dbReference>
<keyword evidence="4" id="KW-0547">Nucleotide-binding</keyword>
<dbReference type="PRINTS" id="PR00315">
    <property type="entry name" value="ELONGATNFCT"/>
</dbReference>
<evidence type="ECO:0000259" key="9">
    <source>
        <dbReference type="PROSITE" id="PS51722"/>
    </source>
</evidence>
<evidence type="ECO:0000256" key="4">
    <source>
        <dbReference type="ARBA" id="ARBA00022741"/>
    </source>
</evidence>
<dbReference type="Gene3D" id="2.40.30.10">
    <property type="entry name" value="Translation factors"/>
    <property type="match status" value="2"/>
</dbReference>
<name>J0R7K8_9HYPH</name>
<dbReference type="InterPro" id="IPR009000">
    <property type="entry name" value="Transl_B-barrel_sf"/>
</dbReference>
<evidence type="ECO:0000313" key="11">
    <source>
        <dbReference type="Proteomes" id="UP000008952"/>
    </source>
</evidence>
<reference evidence="10 11" key="1">
    <citation type="submission" date="2012-03" db="EMBL/GenBank/DDBJ databases">
        <title>The Genome Sequence of Bartonella tamiae Th239.</title>
        <authorList>
            <consortium name="The Broad Institute Genome Sequencing Platform"/>
            <consortium name="The Broad Institute Genome Sequencing Center for Infectious Disease"/>
            <person name="Feldgarden M."/>
            <person name="Kirby J."/>
            <person name="Kosoy M."/>
            <person name="Birtles R."/>
            <person name="Probert W.S."/>
            <person name="Chiaraviglio L."/>
            <person name="Young S.K."/>
            <person name="Zeng Q."/>
            <person name="Gargeya S."/>
            <person name="Fitzgerald M."/>
            <person name="Haas B."/>
            <person name="Abouelleil A."/>
            <person name="Alvarado L."/>
            <person name="Arachchi H.M."/>
            <person name="Berlin A."/>
            <person name="Chapman S.B."/>
            <person name="Gearin G."/>
            <person name="Goldberg J."/>
            <person name="Griggs A."/>
            <person name="Gujja S."/>
            <person name="Hansen M."/>
            <person name="Heiman D."/>
            <person name="Howarth C."/>
            <person name="Larimer J."/>
            <person name="Lui A."/>
            <person name="MacDonald P.J.P."/>
            <person name="McCowen C."/>
            <person name="Montmayeur A."/>
            <person name="Murphy C."/>
            <person name="Neiman D."/>
            <person name="Pearson M."/>
            <person name="Priest M."/>
            <person name="Roberts A."/>
            <person name="Saif S."/>
            <person name="Shea T."/>
            <person name="Sisk P."/>
            <person name="Stolte C."/>
            <person name="Sykes S."/>
            <person name="Wortman J."/>
            <person name="Nusbaum C."/>
            <person name="Birren B."/>
        </authorList>
    </citation>
    <scope>NUCLEOTIDE SEQUENCE [LARGE SCALE GENOMIC DNA]</scope>
    <source>
        <strain evidence="10 11">Th239</strain>
    </source>
</reference>
<dbReference type="Gene3D" id="3.40.50.300">
    <property type="entry name" value="P-loop containing nucleotide triphosphate hydrolases"/>
    <property type="match status" value="1"/>
</dbReference>
<dbReference type="InterPro" id="IPR050055">
    <property type="entry name" value="EF-Tu_GTPase"/>
</dbReference>
<evidence type="ECO:0000256" key="8">
    <source>
        <dbReference type="ARBA" id="ARBA00031615"/>
    </source>
</evidence>
<dbReference type="GO" id="GO:0004020">
    <property type="term" value="F:adenylylsulfate kinase activity"/>
    <property type="evidence" value="ECO:0007669"/>
    <property type="project" value="UniProtKB-EC"/>
</dbReference>
<evidence type="ECO:0000256" key="6">
    <source>
        <dbReference type="ARBA" id="ARBA00023134"/>
    </source>
</evidence>
<dbReference type="PANTHER" id="PTHR43721:SF22">
    <property type="entry name" value="ELONGATION FACTOR TU, MITOCHONDRIAL"/>
    <property type="match status" value="1"/>
</dbReference>
<dbReference type="InterPro" id="IPR004161">
    <property type="entry name" value="EFTu-like_2"/>
</dbReference>
<sequence length="642" mass="72842">MIIGTAGHIDHGKTTLIRALTGVDTDRLLEEKQRGITIELGFAYQTLESGQRIGFVDVPGHEKLIHTMVSGAGSIDFAMLVIAADDGIMPQTREHFEILKLLNIHHGIVVLTRSDLVDEKRLNALRQDVKVFLHNTFLQDAPMIAVSSKTGMGIAKLRAVIEKAAIEKPNLKVTGRFRHVIDRIFTLAGAGTIVTGRVISGQAFENDKLIVGPIHMPIRLRSIHVQDENAQQAQSGDRAALNLVGERVDKTSIKRGMVVLDPFLDHPTMRFDGSVRIVETEKKPLTQWFPVHFHHNAQDISARLVFLDKDSVTAGEKAYCQIVTDKPVIAVVGDRFIIRDTSASRTIGGGEILDPFAPARKRKTPERLAVLKAMEQKDDRTALNDLLKVFPFGIEWIPFCRARNLTEDEAKTVLSSEAFCSFHFGRERFVMTQTHQNILKHKILEYLKDFHDNTPDLFGIGLEKLRRDIAPEIKMPFFRAFLQTEIEAQVLKIQGAWIGLSSHEAKLSDEDEKIFQYVHTNLVGEDRFRPSRTRDFATLLSIDENDMRQILKSASRMGRVYEVAQDYFFPREVLHEIVRQMHTIQLTQSNGFFTAADLRDALHNGRKIAILLLEFFDRHGVTIRKGDRRRLNPHRFNLFNDH</sequence>
<dbReference type="InterPro" id="IPR057335">
    <property type="entry name" value="Beta-barrel_SelB"/>
</dbReference>
<dbReference type="InterPro" id="IPR027417">
    <property type="entry name" value="P-loop_NTPase"/>
</dbReference>
<keyword evidence="6" id="KW-0342">GTP-binding</keyword>
<dbReference type="PANTHER" id="PTHR43721">
    <property type="entry name" value="ELONGATION FACTOR TU-RELATED"/>
    <property type="match status" value="1"/>
</dbReference>
<evidence type="ECO:0000256" key="1">
    <source>
        <dbReference type="ARBA" id="ARBA00004496"/>
    </source>
</evidence>
<evidence type="ECO:0000256" key="2">
    <source>
        <dbReference type="ARBA" id="ARBA00015953"/>
    </source>
</evidence>
<dbReference type="Pfam" id="PF09107">
    <property type="entry name" value="WHD_3rd_SelB"/>
    <property type="match status" value="1"/>
</dbReference>
<keyword evidence="10" id="KW-0251">Elongation factor</keyword>
<evidence type="ECO:0000256" key="3">
    <source>
        <dbReference type="ARBA" id="ARBA00022490"/>
    </source>
</evidence>
<dbReference type="GO" id="GO:0001514">
    <property type="term" value="P:selenocysteine incorporation"/>
    <property type="evidence" value="ECO:0007669"/>
    <property type="project" value="InterPro"/>
</dbReference>
<dbReference type="SUPFAM" id="SSF46785">
    <property type="entry name" value="Winged helix' DNA-binding domain"/>
    <property type="match status" value="3"/>
</dbReference>
<dbReference type="EMBL" id="AIMB01000001">
    <property type="protein sequence ID" value="EJF91719.1"/>
    <property type="molecule type" value="Genomic_DNA"/>
</dbReference>
<dbReference type="InterPro" id="IPR004535">
    <property type="entry name" value="Transl_elong_SelB"/>
</dbReference>
<comment type="caution">
    <text evidence="10">The sequence shown here is derived from an EMBL/GenBank/DDBJ whole genome shotgun (WGS) entry which is preliminary data.</text>
</comment>
<dbReference type="Pfam" id="PF00009">
    <property type="entry name" value="GTP_EFTU"/>
    <property type="match status" value="1"/>
</dbReference>
<comment type="subcellular location">
    <subcellularLocation>
        <location evidence="1">Cytoplasm</location>
    </subcellularLocation>
</comment>
<dbReference type="SUPFAM" id="SSF50465">
    <property type="entry name" value="EF-Tu/eEF-1alpha/eIF2-gamma C-terminal domain"/>
    <property type="match status" value="1"/>
</dbReference>
<dbReference type="OrthoDB" id="9803139at2"/>
<dbReference type="SUPFAM" id="SSF50447">
    <property type="entry name" value="Translation proteins"/>
    <property type="match status" value="1"/>
</dbReference>
<dbReference type="InterPro" id="IPR009001">
    <property type="entry name" value="Transl_elong_EF1A/Init_IF2_C"/>
</dbReference>
<organism evidence="10 11">
    <name type="scientific">Bartonella tamiae Th239</name>
    <dbReference type="NCBI Taxonomy" id="1094558"/>
    <lineage>
        <taxon>Bacteria</taxon>
        <taxon>Pseudomonadati</taxon>
        <taxon>Pseudomonadota</taxon>
        <taxon>Alphaproteobacteria</taxon>
        <taxon>Hyphomicrobiales</taxon>
        <taxon>Bartonellaceae</taxon>
        <taxon>Bartonella</taxon>
    </lineage>
</organism>
<dbReference type="PATRIC" id="fig|1094558.3.peg.105"/>
<dbReference type="InterPro" id="IPR000795">
    <property type="entry name" value="T_Tr_GTP-bd_dom"/>
</dbReference>
<keyword evidence="11" id="KW-1185">Reference proteome</keyword>
<evidence type="ECO:0000313" key="10">
    <source>
        <dbReference type="EMBL" id="EJF91719.1"/>
    </source>
</evidence>
<dbReference type="Pfam" id="PF25461">
    <property type="entry name" value="Beta-barrel_SelB"/>
    <property type="match status" value="1"/>
</dbReference>
<dbReference type="STRING" id="1094558.ME5_00098"/>
<keyword evidence="3" id="KW-0963">Cytoplasm</keyword>
<dbReference type="Proteomes" id="UP000008952">
    <property type="component" value="Unassembled WGS sequence"/>
</dbReference>
<dbReference type="Gene3D" id="1.10.10.10">
    <property type="entry name" value="Winged helix-like DNA-binding domain superfamily/Winged helix DNA-binding domain"/>
    <property type="match status" value="3"/>
</dbReference>
<comment type="function">
    <text evidence="7">Translation factor necessary for the incorporation of selenocysteine into proteins. It probably replaces EF-Tu for the insertion of selenocysteine directed by the UGA codon. SelB binds GTP and GDP.</text>
</comment>
<dbReference type="PROSITE" id="PS51722">
    <property type="entry name" value="G_TR_2"/>
    <property type="match status" value="1"/>
</dbReference>
<dbReference type="NCBIfam" id="TIGR00231">
    <property type="entry name" value="small_GTP"/>
    <property type="match status" value="1"/>
</dbReference>
<keyword evidence="5" id="KW-0648">Protein biosynthesis</keyword>
<dbReference type="Pfam" id="PF03144">
    <property type="entry name" value="GTP_EFTU_D2"/>
    <property type="match status" value="1"/>
</dbReference>
<dbReference type="InterPro" id="IPR015191">
    <property type="entry name" value="SelB_WHD4"/>
</dbReference>
<evidence type="ECO:0000256" key="7">
    <source>
        <dbReference type="ARBA" id="ARBA00025526"/>
    </source>
</evidence>
<accession>J0R7K8</accession>
<dbReference type="CDD" id="cd04171">
    <property type="entry name" value="SelB"/>
    <property type="match status" value="1"/>
</dbReference>
<dbReference type="GO" id="GO:0003723">
    <property type="term" value="F:RNA binding"/>
    <property type="evidence" value="ECO:0007669"/>
    <property type="project" value="InterPro"/>
</dbReference>